<dbReference type="EMBL" id="RYZH01000017">
    <property type="protein sequence ID" value="RUL87820.1"/>
    <property type="molecule type" value="Genomic_DNA"/>
</dbReference>
<gene>
    <name evidence="1" type="ORF">TsocGM_10710</name>
</gene>
<comment type="caution">
    <text evidence="1">The sequence shown here is derived from an EMBL/GenBank/DDBJ whole genome shotgun (WGS) entry which is preliminary data.</text>
</comment>
<reference evidence="1 2" key="2">
    <citation type="submission" date="2019-01" db="EMBL/GenBank/DDBJ databases">
        <title>Tautonia sociabilis, a novel thermotolerant planctomycete of Isosphaeraceae family, isolated from a 4000 m deep subterranean habitat.</title>
        <authorList>
            <person name="Kovaleva O.L."/>
            <person name="Elcheninov A.G."/>
            <person name="Van Heerden E."/>
            <person name="Toshchakov S.V."/>
            <person name="Novikov A."/>
            <person name="Bonch-Osmolovskaya E.A."/>
            <person name="Kublanov I.V."/>
        </authorList>
    </citation>
    <scope>NUCLEOTIDE SEQUENCE [LARGE SCALE GENOMIC DNA]</scope>
    <source>
        <strain evidence="1 2">GM2012</strain>
    </source>
</reference>
<protein>
    <submittedName>
        <fullName evidence="1">Uncharacterized protein</fullName>
    </submittedName>
</protein>
<dbReference type="OrthoDB" id="4760905at2"/>
<dbReference type="Proteomes" id="UP000280296">
    <property type="component" value="Unassembled WGS sequence"/>
</dbReference>
<evidence type="ECO:0000313" key="1">
    <source>
        <dbReference type="EMBL" id="RUL87820.1"/>
    </source>
</evidence>
<sequence>MPNRIQKIWKTDLFLSTQEDQRYFAATVKSNYSQLEGGRGLRIGIVPESTVIGNRAGIKYNDQHKLWVVTLDDPNGFMGLFNDAYHAVARAICTLGKQQPPPYFTKPSAKGEKVQKQLEKYPDAKVFDIESALDEAAQQDLVSSNKKLVSVNAPHWLHIKEMSPKIISPKPKFVKLD</sequence>
<dbReference type="AlphaFoldDB" id="A0A432MKM2"/>
<reference evidence="1 2" key="1">
    <citation type="submission" date="2018-12" db="EMBL/GenBank/DDBJ databases">
        <authorList>
            <person name="Toschakov S.V."/>
        </authorList>
    </citation>
    <scope>NUCLEOTIDE SEQUENCE [LARGE SCALE GENOMIC DNA]</scope>
    <source>
        <strain evidence="1 2">GM2012</strain>
    </source>
</reference>
<evidence type="ECO:0000313" key="2">
    <source>
        <dbReference type="Proteomes" id="UP000280296"/>
    </source>
</evidence>
<organism evidence="1 2">
    <name type="scientific">Tautonia sociabilis</name>
    <dbReference type="NCBI Taxonomy" id="2080755"/>
    <lineage>
        <taxon>Bacteria</taxon>
        <taxon>Pseudomonadati</taxon>
        <taxon>Planctomycetota</taxon>
        <taxon>Planctomycetia</taxon>
        <taxon>Isosphaerales</taxon>
        <taxon>Isosphaeraceae</taxon>
        <taxon>Tautonia</taxon>
    </lineage>
</organism>
<name>A0A432MKM2_9BACT</name>
<accession>A0A432MKM2</accession>
<keyword evidence="2" id="KW-1185">Reference proteome</keyword>
<proteinExistence type="predicted"/>